<organism evidence="3 4">
    <name type="scientific">Microlunatus elymi</name>
    <dbReference type="NCBI Taxonomy" id="2596828"/>
    <lineage>
        <taxon>Bacteria</taxon>
        <taxon>Bacillati</taxon>
        <taxon>Actinomycetota</taxon>
        <taxon>Actinomycetes</taxon>
        <taxon>Propionibacteriales</taxon>
        <taxon>Propionibacteriaceae</taxon>
        <taxon>Microlunatus</taxon>
    </lineage>
</organism>
<dbReference type="Proteomes" id="UP000319263">
    <property type="component" value="Chromosome"/>
</dbReference>
<keyword evidence="4" id="KW-1185">Reference proteome</keyword>
<proteinExistence type="predicted"/>
<accession>A0A516Q139</accession>
<feature type="region of interest" description="Disordered" evidence="1">
    <location>
        <begin position="1"/>
        <end position="64"/>
    </location>
</feature>
<evidence type="ECO:0000313" key="3">
    <source>
        <dbReference type="EMBL" id="QDP97155.1"/>
    </source>
</evidence>
<feature type="transmembrane region" description="Helical" evidence="2">
    <location>
        <begin position="86"/>
        <end position="109"/>
    </location>
</feature>
<name>A0A516Q139_9ACTN</name>
<feature type="compositionally biased region" description="Polar residues" evidence="1">
    <location>
        <begin position="1"/>
        <end position="12"/>
    </location>
</feature>
<keyword evidence="2" id="KW-0472">Membrane</keyword>
<sequence length="126" mass="12841">MSATTIETSAVRSSVDRPTRARRPRPSRGSGRAGRPATRSVTGLDAPSLRRSPAGSAEVRGCSTAPVRRTAVAAGSAGWRLTSRGIAVVLITGAVLVAAAITVITATAITVTSDNYIPSQSALGNR</sequence>
<dbReference type="RefSeq" id="WP_143987116.1">
    <property type="nucleotide sequence ID" value="NZ_CP041692.1"/>
</dbReference>
<keyword evidence="2" id="KW-0812">Transmembrane</keyword>
<evidence type="ECO:0000313" key="4">
    <source>
        <dbReference type="Proteomes" id="UP000319263"/>
    </source>
</evidence>
<dbReference type="EMBL" id="CP041692">
    <property type="protein sequence ID" value="QDP97155.1"/>
    <property type="molecule type" value="Genomic_DNA"/>
</dbReference>
<protein>
    <submittedName>
        <fullName evidence="3">Uncharacterized protein</fullName>
    </submittedName>
</protein>
<reference evidence="3 4" key="1">
    <citation type="submission" date="2019-07" db="EMBL/GenBank/DDBJ databases">
        <title>Microlunatus dokdonensis sp. nov. isolated from the rhizospheric soil of the wild plant Elymus tsukushiensis.</title>
        <authorList>
            <person name="Ghim S.-Y."/>
            <person name="Hwang Y.-J."/>
            <person name="Son J.-S."/>
            <person name="Shin J.-H."/>
        </authorList>
    </citation>
    <scope>NUCLEOTIDE SEQUENCE [LARGE SCALE GENOMIC DNA]</scope>
    <source>
        <strain evidence="3 4">KUDC0627</strain>
    </source>
</reference>
<dbReference type="AlphaFoldDB" id="A0A516Q139"/>
<gene>
    <name evidence="3" type="ORF">FOE78_15565</name>
</gene>
<dbReference type="KEGG" id="mik:FOE78_15565"/>
<keyword evidence="2" id="KW-1133">Transmembrane helix</keyword>
<evidence type="ECO:0000256" key="2">
    <source>
        <dbReference type="SAM" id="Phobius"/>
    </source>
</evidence>
<feature type="compositionally biased region" description="Low complexity" evidence="1">
    <location>
        <begin position="27"/>
        <end position="40"/>
    </location>
</feature>
<evidence type="ECO:0000256" key="1">
    <source>
        <dbReference type="SAM" id="MobiDB-lite"/>
    </source>
</evidence>